<comment type="similarity">
    <text evidence="6 7">Belongs to the class I-like SAM-binding methyltransferase superfamily. C5-methyltransferase family.</text>
</comment>
<dbReference type="GO" id="GO:0003677">
    <property type="term" value="F:DNA binding"/>
    <property type="evidence" value="ECO:0007669"/>
    <property type="project" value="TreeGrafter"/>
</dbReference>
<evidence type="ECO:0000256" key="2">
    <source>
        <dbReference type="ARBA" id="ARBA00022603"/>
    </source>
</evidence>
<dbReference type="Gene3D" id="3.90.120.10">
    <property type="entry name" value="DNA Methylase, subunit A, domain 2"/>
    <property type="match status" value="1"/>
</dbReference>
<dbReference type="AlphaFoldDB" id="A0A402A027"/>
<dbReference type="SUPFAM" id="SSF53335">
    <property type="entry name" value="S-adenosyl-L-methionine-dependent methyltransferases"/>
    <property type="match status" value="1"/>
</dbReference>
<proteinExistence type="inferred from homology"/>
<evidence type="ECO:0000256" key="6">
    <source>
        <dbReference type="PROSITE-ProRule" id="PRU01016"/>
    </source>
</evidence>
<evidence type="ECO:0000313" key="8">
    <source>
        <dbReference type="EMBL" id="GCE12500.1"/>
    </source>
</evidence>
<sequence length="476" mass="54788">MDAHVPKFIDVFAGAGGLSLGLMMAGWKGLFAVEKSPMAFETLKYNLIDQKDNFTFEWPDWLPKEATDIEILLDEYKSQLKNLPEIQLLAGGPPCQGFSNSGRRKYDDQRNRLFEKYLELVKLLRPQMLLVENVQGFAKTFKKTEKGKNGKDIEEQRFNADEELQEALLKLGYTSFREKSIKAKDFGVPQIRPRYILIAIRNDIMQNNLFLQPFDTLFTTRATFLPQHNLPLDQEITLEEAISDLEKVHGHVQCIEPRMKRFKQGLYGPIQPNNFYQKLMRQHRNGTLIQEGCIADSHRFANHSQEIEHRFNRIIHEFTPGKQLKEQERKLLNLNKHRIAPLSRNEACHTLTSLPDDLVHYGEPRIPTVREYARIQSFPDWFEFKAKYTTGDTNRRTQIPRYTQVANAVPPLLAEAIGTALKIVLANAKQRVTGNTDTTSAVDSTVNDSTDCSFRKEKNLVSGNDIKLQKRRLVIS</sequence>
<keyword evidence="5" id="KW-0680">Restriction system</keyword>
<dbReference type="GO" id="GO:0032259">
    <property type="term" value="P:methylation"/>
    <property type="evidence" value="ECO:0007669"/>
    <property type="project" value="UniProtKB-KW"/>
</dbReference>
<evidence type="ECO:0000256" key="5">
    <source>
        <dbReference type="ARBA" id="ARBA00022747"/>
    </source>
</evidence>
<reference evidence="9" key="1">
    <citation type="submission" date="2018-12" db="EMBL/GenBank/DDBJ databases">
        <title>Tengunoibacter tsumagoiensis gen. nov., sp. nov., Dictyobacter kobayashii sp. nov., D. alpinus sp. nov., and D. joshuensis sp. nov. and description of Dictyobacteraceae fam. nov. within the order Ktedonobacterales isolated from Tengu-no-mugimeshi.</title>
        <authorList>
            <person name="Wang C.M."/>
            <person name="Zheng Y."/>
            <person name="Sakai Y."/>
            <person name="Toyoda A."/>
            <person name="Minakuchi Y."/>
            <person name="Abe K."/>
            <person name="Yokota A."/>
            <person name="Yabe S."/>
        </authorList>
    </citation>
    <scope>NUCLEOTIDE SEQUENCE [LARGE SCALE GENOMIC DNA]</scope>
    <source>
        <strain evidence="9">Uno3</strain>
    </source>
</reference>
<keyword evidence="3 6" id="KW-0808">Transferase</keyword>
<dbReference type="GO" id="GO:0003886">
    <property type="term" value="F:DNA (cytosine-5-)-methyltransferase activity"/>
    <property type="evidence" value="ECO:0007669"/>
    <property type="project" value="UniProtKB-EC"/>
</dbReference>
<evidence type="ECO:0000313" key="9">
    <source>
        <dbReference type="Proteomes" id="UP000287352"/>
    </source>
</evidence>
<evidence type="ECO:0000256" key="1">
    <source>
        <dbReference type="ARBA" id="ARBA00011975"/>
    </source>
</evidence>
<keyword evidence="4 6" id="KW-0949">S-adenosyl-L-methionine</keyword>
<dbReference type="NCBIfam" id="TIGR00675">
    <property type="entry name" value="dcm"/>
    <property type="match status" value="1"/>
</dbReference>
<gene>
    <name evidence="8" type="ORF">KTT_23590</name>
</gene>
<feature type="active site" evidence="6">
    <location>
        <position position="95"/>
    </location>
</feature>
<evidence type="ECO:0000256" key="3">
    <source>
        <dbReference type="ARBA" id="ARBA00022679"/>
    </source>
</evidence>
<dbReference type="PROSITE" id="PS51679">
    <property type="entry name" value="SAM_MT_C5"/>
    <property type="match status" value="1"/>
</dbReference>
<dbReference type="Pfam" id="PF00145">
    <property type="entry name" value="DNA_methylase"/>
    <property type="match status" value="1"/>
</dbReference>
<dbReference type="InterPro" id="IPR029063">
    <property type="entry name" value="SAM-dependent_MTases_sf"/>
</dbReference>
<protein>
    <recommendedName>
        <fullName evidence="1">DNA (cytosine-5-)-methyltransferase</fullName>
        <ecNumber evidence="1">2.1.1.37</ecNumber>
    </recommendedName>
</protein>
<dbReference type="GO" id="GO:0044027">
    <property type="term" value="P:negative regulation of gene expression via chromosomal CpG island methylation"/>
    <property type="evidence" value="ECO:0007669"/>
    <property type="project" value="TreeGrafter"/>
</dbReference>
<comment type="caution">
    <text evidence="8">The sequence shown here is derived from an EMBL/GenBank/DDBJ whole genome shotgun (WGS) entry which is preliminary data.</text>
</comment>
<dbReference type="Gene3D" id="3.40.50.150">
    <property type="entry name" value="Vaccinia Virus protein VP39"/>
    <property type="match status" value="1"/>
</dbReference>
<dbReference type="Proteomes" id="UP000287352">
    <property type="component" value="Unassembled WGS sequence"/>
</dbReference>
<keyword evidence="9" id="KW-1185">Reference proteome</keyword>
<dbReference type="PANTHER" id="PTHR10629">
    <property type="entry name" value="CYTOSINE-SPECIFIC METHYLTRANSFERASE"/>
    <property type="match status" value="1"/>
</dbReference>
<keyword evidence="2 6" id="KW-0489">Methyltransferase</keyword>
<evidence type="ECO:0000256" key="7">
    <source>
        <dbReference type="RuleBase" id="RU000416"/>
    </source>
</evidence>
<name>A0A402A027_9CHLR</name>
<organism evidence="8 9">
    <name type="scientific">Tengunoibacter tsumagoiensis</name>
    <dbReference type="NCBI Taxonomy" id="2014871"/>
    <lineage>
        <taxon>Bacteria</taxon>
        <taxon>Bacillati</taxon>
        <taxon>Chloroflexota</taxon>
        <taxon>Ktedonobacteria</taxon>
        <taxon>Ktedonobacterales</taxon>
        <taxon>Dictyobacteraceae</taxon>
        <taxon>Tengunoibacter</taxon>
    </lineage>
</organism>
<evidence type="ECO:0000256" key="4">
    <source>
        <dbReference type="ARBA" id="ARBA00022691"/>
    </source>
</evidence>
<dbReference type="InterPro" id="IPR001525">
    <property type="entry name" value="C5_MeTfrase"/>
</dbReference>
<dbReference type="RefSeq" id="WP_126580114.1">
    <property type="nucleotide sequence ID" value="NZ_BIFR01000001.1"/>
</dbReference>
<dbReference type="InterPro" id="IPR050390">
    <property type="entry name" value="C5-Methyltransferase"/>
</dbReference>
<accession>A0A402A027</accession>
<dbReference type="GO" id="GO:0009307">
    <property type="term" value="P:DNA restriction-modification system"/>
    <property type="evidence" value="ECO:0007669"/>
    <property type="project" value="UniProtKB-KW"/>
</dbReference>
<dbReference type="EMBL" id="BIFR01000001">
    <property type="protein sequence ID" value="GCE12500.1"/>
    <property type="molecule type" value="Genomic_DNA"/>
</dbReference>
<dbReference type="PRINTS" id="PR00105">
    <property type="entry name" value="C5METTRFRASE"/>
</dbReference>
<dbReference type="PANTHER" id="PTHR10629:SF52">
    <property type="entry name" value="DNA (CYTOSINE-5)-METHYLTRANSFERASE 1"/>
    <property type="match status" value="1"/>
</dbReference>
<dbReference type="EC" id="2.1.1.37" evidence="1"/>
<dbReference type="OrthoDB" id="9813719at2"/>